<reference evidence="2" key="2">
    <citation type="submission" date="2019-07" db="EMBL/GenBank/DDBJ databases">
        <authorList>
            <person name="Seetharam A."/>
            <person name="Woodhouse M."/>
            <person name="Cannon E."/>
        </authorList>
    </citation>
    <scope>NUCLEOTIDE SEQUENCE [LARGE SCALE GENOMIC DNA]</scope>
    <source>
        <strain evidence="2">cv. B73</strain>
    </source>
</reference>
<keyword evidence="3" id="KW-1185">Reference proteome</keyword>
<protein>
    <submittedName>
        <fullName evidence="2">Uncharacterized protein</fullName>
    </submittedName>
</protein>
<name>A0A804MT48_MAIZE</name>
<evidence type="ECO:0000256" key="1">
    <source>
        <dbReference type="SAM" id="MobiDB-lite"/>
    </source>
</evidence>
<reference evidence="2" key="3">
    <citation type="submission" date="2021-05" db="UniProtKB">
        <authorList>
            <consortium name="EnsemblPlants"/>
        </authorList>
    </citation>
    <scope>IDENTIFICATION</scope>
    <source>
        <strain evidence="2">cv. B73</strain>
    </source>
</reference>
<dbReference type="Proteomes" id="UP000007305">
    <property type="component" value="Chromosome 2"/>
</dbReference>
<organism evidence="2 3">
    <name type="scientific">Zea mays</name>
    <name type="common">Maize</name>
    <dbReference type="NCBI Taxonomy" id="4577"/>
    <lineage>
        <taxon>Eukaryota</taxon>
        <taxon>Viridiplantae</taxon>
        <taxon>Streptophyta</taxon>
        <taxon>Embryophyta</taxon>
        <taxon>Tracheophyta</taxon>
        <taxon>Spermatophyta</taxon>
        <taxon>Magnoliopsida</taxon>
        <taxon>Liliopsida</taxon>
        <taxon>Poales</taxon>
        <taxon>Poaceae</taxon>
        <taxon>PACMAD clade</taxon>
        <taxon>Panicoideae</taxon>
        <taxon>Andropogonodae</taxon>
        <taxon>Andropogoneae</taxon>
        <taxon>Tripsacinae</taxon>
        <taxon>Zea</taxon>
    </lineage>
</organism>
<dbReference type="InParanoid" id="A0A804MT48"/>
<dbReference type="AlphaFoldDB" id="A0A804MT48"/>
<feature type="region of interest" description="Disordered" evidence="1">
    <location>
        <begin position="46"/>
        <end position="78"/>
    </location>
</feature>
<proteinExistence type="predicted"/>
<sequence length="78" mass="8673">MNQNLSVVFDNDDYFATTASPHPVWGTVGEPAKEEDDVDDVVRASLQESRSDRRHFAAPLTGLTKGQRRLRHSDCSAT</sequence>
<evidence type="ECO:0000313" key="3">
    <source>
        <dbReference type="Proteomes" id="UP000007305"/>
    </source>
</evidence>
<dbReference type="Gramene" id="Zm00001eb109580_T001">
    <property type="protein sequence ID" value="Zm00001eb109580_P001"/>
    <property type="gene ID" value="Zm00001eb109580"/>
</dbReference>
<dbReference type="EnsemblPlants" id="Zm00001eb109580_T001">
    <property type="protein sequence ID" value="Zm00001eb109580_P001"/>
    <property type="gene ID" value="Zm00001eb109580"/>
</dbReference>
<accession>A0A804MT48</accession>
<reference evidence="3" key="1">
    <citation type="submission" date="2015-12" db="EMBL/GenBank/DDBJ databases">
        <title>Update maize B73 reference genome by single molecule sequencing technologies.</title>
        <authorList>
            <consortium name="Maize Genome Sequencing Project"/>
            <person name="Ware D."/>
        </authorList>
    </citation>
    <scope>NUCLEOTIDE SEQUENCE [LARGE SCALE GENOMIC DNA]</scope>
    <source>
        <strain evidence="3">cv. B73</strain>
    </source>
</reference>
<evidence type="ECO:0000313" key="2">
    <source>
        <dbReference type="EnsemblPlants" id="Zm00001eb109580_P001"/>
    </source>
</evidence>